<sequence>MSVSQNTHKHAVWSVFWAFLKLGFTSFGGPVAHLGYFRHAFVSQRAWLSEQSYADLVALCQFLPGPASSQVGIAIGYTRAGYRGALAAWLGFTVPSAVALIAIALSLQHFGDTLSASTLHAFKLVAVAVVAQALLGMARTLCPDLPRVFLMLAAALCMFFIPTALGQVTVIAAAAVIGWLCFQSKAVAVTQAECFHIPMRRRAGVLWFSIFAFLLLSLPFFASTTGYASLTIIDAFYRAGALVFGGGHVVLPLLQAEVVATGWVSHDSFIAGYGVTQAVPGPLFTFAAFLGASLLTGPTGWLGGTVALLAIFLPSFLLVFAALPFWQHLRQQRSMQAALVGINAAVVGLLLAAFFQPVLTSAIHSLADVGFAALFLFALMYWRVPPWCVVLISPLIGVLLSFL</sequence>
<gene>
    <name evidence="8" type="ORF">CWE15_11365</name>
</gene>
<evidence type="ECO:0000313" key="8">
    <source>
        <dbReference type="EMBL" id="RUO37154.1"/>
    </source>
</evidence>
<dbReference type="PANTHER" id="PTHR33567">
    <property type="entry name" value="CHROMATE ION TRANSPORTER (EUROFUNG)"/>
    <property type="match status" value="1"/>
</dbReference>
<evidence type="ECO:0000256" key="5">
    <source>
        <dbReference type="ARBA" id="ARBA00022989"/>
    </source>
</evidence>
<evidence type="ECO:0000256" key="4">
    <source>
        <dbReference type="ARBA" id="ARBA00022692"/>
    </source>
</evidence>
<dbReference type="InterPro" id="IPR003370">
    <property type="entry name" value="Chromate_transpt"/>
</dbReference>
<feature type="transmembrane region" description="Helical" evidence="7">
    <location>
        <begin position="203"/>
        <end position="223"/>
    </location>
</feature>
<evidence type="ECO:0000256" key="7">
    <source>
        <dbReference type="SAM" id="Phobius"/>
    </source>
</evidence>
<dbReference type="EMBL" id="PIPQ01000012">
    <property type="protein sequence ID" value="RUO37154.1"/>
    <property type="molecule type" value="Genomic_DNA"/>
</dbReference>
<comment type="subcellular location">
    <subcellularLocation>
        <location evidence="1">Cell membrane</location>
        <topology evidence="1">Multi-pass membrane protein</topology>
    </subcellularLocation>
</comment>
<feature type="transmembrane region" description="Helical" evidence="7">
    <location>
        <begin position="119"/>
        <end position="137"/>
    </location>
</feature>
<evidence type="ECO:0000256" key="3">
    <source>
        <dbReference type="ARBA" id="ARBA00022475"/>
    </source>
</evidence>
<name>A0A432WTR8_9GAMM</name>
<dbReference type="InterPro" id="IPR014047">
    <property type="entry name" value="Chr_Tranpt_l_chain"/>
</dbReference>
<evidence type="ECO:0000256" key="1">
    <source>
        <dbReference type="ARBA" id="ARBA00004651"/>
    </source>
</evidence>
<feature type="transmembrane region" description="Helical" evidence="7">
    <location>
        <begin position="384"/>
        <end position="402"/>
    </location>
</feature>
<reference evidence="8 9" key="1">
    <citation type="journal article" date="2011" name="Front. Microbiol.">
        <title>Genomic signatures of strain selection and enhancement in Bacillus atrophaeus var. globigii, a historical biowarfare simulant.</title>
        <authorList>
            <person name="Gibbons H.S."/>
            <person name="Broomall S.M."/>
            <person name="McNew L.A."/>
            <person name="Daligault H."/>
            <person name="Chapman C."/>
            <person name="Bruce D."/>
            <person name="Karavis M."/>
            <person name="Krepps M."/>
            <person name="McGregor P.A."/>
            <person name="Hong C."/>
            <person name="Park K.H."/>
            <person name="Akmal A."/>
            <person name="Feldman A."/>
            <person name="Lin J.S."/>
            <person name="Chang W.E."/>
            <person name="Higgs B.W."/>
            <person name="Demirev P."/>
            <person name="Lindquist J."/>
            <person name="Liem A."/>
            <person name="Fochler E."/>
            <person name="Read T.D."/>
            <person name="Tapia R."/>
            <person name="Johnson S."/>
            <person name="Bishop-Lilly K.A."/>
            <person name="Detter C."/>
            <person name="Han C."/>
            <person name="Sozhamannan S."/>
            <person name="Rosenzweig C.N."/>
            <person name="Skowronski E.W."/>
        </authorList>
    </citation>
    <scope>NUCLEOTIDE SEQUENCE [LARGE SCALE GENOMIC DNA]</scope>
    <source>
        <strain evidence="8 9">AIT1</strain>
    </source>
</reference>
<dbReference type="PANTHER" id="PTHR33567:SF3">
    <property type="entry name" value="CHROMATE ION TRANSPORTER (EUROFUNG)"/>
    <property type="match status" value="1"/>
</dbReference>
<dbReference type="RefSeq" id="WP_126758200.1">
    <property type="nucleotide sequence ID" value="NZ_PIPQ01000012.1"/>
</dbReference>
<dbReference type="GO" id="GO:0005886">
    <property type="term" value="C:plasma membrane"/>
    <property type="evidence" value="ECO:0007669"/>
    <property type="project" value="UniProtKB-SubCell"/>
</dbReference>
<comment type="caution">
    <text evidence="8">The sequence shown here is derived from an EMBL/GenBank/DDBJ whole genome shotgun (WGS) entry which is preliminary data.</text>
</comment>
<feature type="transmembrane region" description="Helical" evidence="7">
    <location>
        <begin position="149"/>
        <end position="182"/>
    </location>
</feature>
<feature type="transmembrane region" description="Helical" evidence="7">
    <location>
        <begin position="12"/>
        <end position="37"/>
    </location>
</feature>
<organism evidence="8 9">
    <name type="scientific">Aliidiomarina taiwanensis</name>
    <dbReference type="NCBI Taxonomy" id="946228"/>
    <lineage>
        <taxon>Bacteria</taxon>
        <taxon>Pseudomonadati</taxon>
        <taxon>Pseudomonadota</taxon>
        <taxon>Gammaproteobacteria</taxon>
        <taxon>Alteromonadales</taxon>
        <taxon>Idiomarinaceae</taxon>
        <taxon>Aliidiomarina</taxon>
    </lineage>
</organism>
<evidence type="ECO:0000313" key="9">
    <source>
        <dbReference type="Proteomes" id="UP000286976"/>
    </source>
</evidence>
<evidence type="ECO:0000256" key="6">
    <source>
        <dbReference type="ARBA" id="ARBA00023136"/>
    </source>
</evidence>
<feature type="transmembrane region" description="Helical" evidence="7">
    <location>
        <begin position="86"/>
        <end position="107"/>
    </location>
</feature>
<proteinExistence type="inferred from homology"/>
<keyword evidence="5 7" id="KW-1133">Transmembrane helix</keyword>
<accession>A0A432WTR8</accession>
<feature type="transmembrane region" description="Helical" evidence="7">
    <location>
        <begin position="337"/>
        <end position="355"/>
    </location>
</feature>
<dbReference type="AlphaFoldDB" id="A0A432WTR8"/>
<feature type="transmembrane region" description="Helical" evidence="7">
    <location>
        <begin position="275"/>
        <end position="295"/>
    </location>
</feature>
<dbReference type="Pfam" id="PF02417">
    <property type="entry name" value="Chromate_transp"/>
    <property type="match status" value="2"/>
</dbReference>
<dbReference type="GO" id="GO:0015109">
    <property type="term" value="F:chromate transmembrane transporter activity"/>
    <property type="evidence" value="ECO:0007669"/>
    <property type="project" value="InterPro"/>
</dbReference>
<dbReference type="NCBIfam" id="TIGR00937">
    <property type="entry name" value="2A51"/>
    <property type="match status" value="1"/>
</dbReference>
<protein>
    <submittedName>
        <fullName evidence="8">Chromate transporter</fullName>
    </submittedName>
</protein>
<dbReference type="PIRSF" id="PIRSF004810">
    <property type="entry name" value="ChrA"/>
    <property type="match status" value="1"/>
</dbReference>
<dbReference type="Proteomes" id="UP000286976">
    <property type="component" value="Unassembled WGS sequence"/>
</dbReference>
<feature type="transmembrane region" description="Helical" evidence="7">
    <location>
        <begin position="301"/>
        <end position="325"/>
    </location>
</feature>
<evidence type="ECO:0000256" key="2">
    <source>
        <dbReference type="ARBA" id="ARBA00005262"/>
    </source>
</evidence>
<keyword evidence="9" id="KW-1185">Reference proteome</keyword>
<feature type="transmembrane region" description="Helical" evidence="7">
    <location>
        <begin position="235"/>
        <end position="254"/>
    </location>
</feature>
<keyword evidence="6 7" id="KW-0472">Membrane</keyword>
<dbReference type="OrthoDB" id="8969999at2"/>
<comment type="similarity">
    <text evidence="2">Belongs to the chromate ion transporter (CHR) (TC 2.A.51) family.</text>
</comment>
<keyword evidence="3" id="KW-1003">Cell membrane</keyword>
<keyword evidence="4 7" id="KW-0812">Transmembrane</keyword>